<feature type="signal peptide" evidence="4">
    <location>
        <begin position="1"/>
        <end position="29"/>
    </location>
</feature>
<gene>
    <name evidence="4 7" type="primary">lptA</name>
    <name evidence="7" type="ORF">Azoinq_04445</name>
</gene>
<evidence type="ECO:0000313" key="8">
    <source>
        <dbReference type="Proteomes" id="UP000683428"/>
    </source>
</evidence>
<feature type="chain" id="PRO_5038190046" description="Lipopolysaccharide export system protein LptA" evidence="4">
    <location>
        <begin position="30"/>
        <end position="206"/>
    </location>
</feature>
<dbReference type="RefSeq" id="WP_216131871.1">
    <property type="nucleotide sequence ID" value="NZ_CP064782.1"/>
</dbReference>
<dbReference type="InterPro" id="IPR014340">
    <property type="entry name" value="LptA"/>
</dbReference>
<organism evidence="7 8">
    <name type="scientific">Azospira inquinata</name>
    <dbReference type="NCBI Taxonomy" id="2785627"/>
    <lineage>
        <taxon>Bacteria</taxon>
        <taxon>Pseudomonadati</taxon>
        <taxon>Pseudomonadota</taxon>
        <taxon>Betaproteobacteria</taxon>
        <taxon>Rhodocyclales</taxon>
        <taxon>Rhodocyclaceae</taxon>
        <taxon>Azospira</taxon>
    </lineage>
</organism>
<evidence type="ECO:0000256" key="1">
    <source>
        <dbReference type="ARBA" id="ARBA00022448"/>
    </source>
</evidence>
<dbReference type="PANTHER" id="PTHR36504:SF1">
    <property type="entry name" value="LIPOPOLYSACCHARIDE EXPORT SYSTEM PROTEIN LPTA"/>
    <property type="match status" value="1"/>
</dbReference>
<comment type="similarity">
    <text evidence="4">Belongs to the LptA family.</text>
</comment>
<dbReference type="GO" id="GO:0043165">
    <property type="term" value="P:Gram-negative-bacterium-type cell outer membrane assembly"/>
    <property type="evidence" value="ECO:0007669"/>
    <property type="project" value="UniProtKB-UniRule"/>
</dbReference>
<dbReference type="EMBL" id="CP064782">
    <property type="protein sequence ID" value="QWT49864.1"/>
    <property type="molecule type" value="Genomic_DNA"/>
</dbReference>
<dbReference type="GO" id="GO:0009279">
    <property type="term" value="C:cell outer membrane"/>
    <property type="evidence" value="ECO:0007669"/>
    <property type="project" value="TreeGrafter"/>
</dbReference>
<feature type="region of interest" description="Disordered" evidence="5">
    <location>
        <begin position="178"/>
        <end position="206"/>
    </location>
</feature>
<evidence type="ECO:0000256" key="3">
    <source>
        <dbReference type="ARBA" id="ARBA00022764"/>
    </source>
</evidence>
<keyword evidence="2 4" id="KW-0732">Signal</keyword>
<sequence precursor="true">MIPFLSSPRLSSPLLLAACLLFTGTSALAEKADRDKPVTLDADRASVDDAKKQHIFEGNVVLTRGTLVIHADKLVVTQDQDGFQKGVAYGKPARFKQKREGKDEYVEGEGLRIEHNERTQVTEFFDRAYVKSGQDEVRGQYIQYDGLTEQYYATASGKKGNGPGASSAPTGRVRAIIQPKNGPQAPAPKGRGMTLKPASQLPSETE</sequence>
<dbReference type="HAMAP" id="MF_01914">
    <property type="entry name" value="LPS_assembly_LptA"/>
    <property type="match status" value="1"/>
</dbReference>
<keyword evidence="1 4" id="KW-0813">Transport</keyword>
<proteinExistence type="inferred from homology"/>
<dbReference type="InterPro" id="IPR005653">
    <property type="entry name" value="OstA-like_N"/>
</dbReference>
<keyword evidence="3 4" id="KW-0574">Periplasm</keyword>
<evidence type="ECO:0000256" key="4">
    <source>
        <dbReference type="HAMAP-Rule" id="MF_01914"/>
    </source>
</evidence>
<dbReference type="AlphaFoldDB" id="A0A975XVI5"/>
<dbReference type="GO" id="GO:0017089">
    <property type="term" value="F:glycolipid transfer activity"/>
    <property type="evidence" value="ECO:0007669"/>
    <property type="project" value="TreeGrafter"/>
</dbReference>
<dbReference type="NCBIfam" id="TIGR03002">
    <property type="entry name" value="outer_YhbN_LptA"/>
    <property type="match status" value="1"/>
</dbReference>
<accession>A0A975XVI5</accession>
<keyword evidence="8" id="KW-1185">Reference proteome</keyword>
<dbReference type="Pfam" id="PF03968">
    <property type="entry name" value="LptD_N"/>
    <property type="match status" value="1"/>
</dbReference>
<dbReference type="InterPro" id="IPR052037">
    <property type="entry name" value="LPS_export_LptA"/>
</dbReference>
<name>A0A975XVI5_9RHOO</name>
<feature type="domain" description="Organic solvent tolerance-like N-terminal" evidence="6">
    <location>
        <begin position="41"/>
        <end position="148"/>
    </location>
</feature>
<dbReference type="Proteomes" id="UP000683428">
    <property type="component" value="Chromosome"/>
</dbReference>
<evidence type="ECO:0000259" key="6">
    <source>
        <dbReference type="Pfam" id="PF03968"/>
    </source>
</evidence>
<dbReference type="PANTHER" id="PTHR36504">
    <property type="entry name" value="LIPOPOLYSACCHARIDE EXPORT SYSTEM PROTEIN LPTA"/>
    <property type="match status" value="1"/>
</dbReference>
<protein>
    <recommendedName>
        <fullName evidence="4">Lipopolysaccharide export system protein LptA</fullName>
    </recommendedName>
</protein>
<dbReference type="KEGG" id="aiq:Azoinq_04445"/>
<comment type="function">
    <text evidence="4">Involved in the assembly of lipopolysaccharide (LPS). Required for the translocation of LPS from the inner membrane to the outer membrane.</text>
</comment>
<comment type="subcellular location">
    <subcellularLocation>
        <location evidence="4">Periplasm</location>
    </subcellularLocation>
</comment>
<comment type="subunit">
    <text evidence="4">Component of the lipopolysaccharide transport and assembly complex.</text>
</comment>
<evidence type="ECO:0000256" key="2">
    <source>
        <dbReference type="ARBA" id="ARBA00022729"/>
    </source>
</evidence>
<evidence type="ECO:0000313" key="7">
    <source>
        <dbReference type="EMBL" id="QWT49864.1"/>
    </source>
</evidence>
<reference evidence="7" key="1">
    <citation type="submission" date="2020-11" db="EMBL/GenBank/DDBJ databases">
        <title>Azospira inquinata sp. nov.</title>
        <authorList>
            <person name="Moe W.M."/>
            <person name="Mikes M.C."/>
        </authorList>
    </citation>
    <scope>NUCLEOTIDE SEQUENCE</scope>
    <source>
        <strain evidence="7">Azo-3</strain>
    </source>
</reference>
<dbReference type="GO" id="GO:0001530">
    <property type="term" value="F:lipopolysaccharide binding"/>
    <property type="evidence" value="ECO:0007669"/>
    <property type="project" value="InterPro"/>
</dbReference>
<evidence type="ECO:0000256" key="5">
    <source>
        <dbReference type="SAM" id="MobiDB-lite"/>
    </source>
</evidence>
<dbReference type="GO" id="GO:0015920">
    <property type="term" value="P:lipopolysaccharide transport"/>
    <property type="evidence" value="ECO:0007669"/>
    <property type="project" value="UniProtKB-UniRule"/>
</dbReference>
<dbReference type="GO" id="GO:0030288">
    <property type="term" value="C:outer membrane-bounded periplasmic space"/>
    <property type="evidence" value="ECO:0007669"/>
    <property type="project" value="TreeGrafter"/>
</dbReference>